<feature type="transmembrane region" description="Helical" evidence="6">
    <location>
        <begin position="77"/>
        <end position="101"/>
    </location>
</feature>
<dbReference type="InterPro" id="IPR036259">
    <property type="entry name" value="MFS_trans_sf"/>
</dbReference>
<evidence type="ECO:0000313" key="7">
    <source>
        <dbReference type="EMBL" id="OBU00500.2"/>
    </source>
</evidence>
<feature type="transmembrane region" description="Helical" evidence="6">
    <location>
        <begin position="240"/>
        <end position="259"/>
    </location>
</feature>
<protein>
    <recommendedName>
        <fullName evidence="9">Major facilitator superfamily (MFS) profile domain-containing protein</fullName>
    </recommendedName>
</protein>
<evidence type="ECO:0000256" key="5">
    <source>
        <dbReference type="ARBA" id="ARBA00023136"/>
    </source>
</evidence>
<evidence type="ECO:0000256" key="6">
    <source>
        <dbReference type="SAM" id="Phobius"/>
    </source>
</evidence>
<dbReference type="GO" id="GO:0016020">
    <property type="term" value="C:membrane"/>
    <property type="evidence" value="ECO:0007669"/>
    <property type="project" value="UniProtKB-SubCell"/>
</dbReference>
<keyword evidence="2" id="KW-0813">Transport</keyword>
<keyword evidence="5 6" id="KW-0472">Membrane</keyword>
<dbReference type="RefSeq" id="XP_059320037.1">
    <property type="nucleotide sequence ID" value="XM_059463353.1"/>
</dbReference>
<reference evidence="8" key="2">
    <citation type="journal article" date="2018" name="Nat. Commun.">
        <title>Extreme sensitivity to ultraviolet light in the fungal pathogen causing white-nose syndrome of bats.</title>
        <authorList>
            <person name="Palmer J.M."/>
            <person name="Drees K.P."/>
            <person name="Foster J.T."/>
            <person name="Lindner D.L."/>
        </authorList>
    </citation>
    <scope>NUCLEOTIDE SEQUENCE [LARGE SCALE GENOMIC DNA]</scope>
    <source>
        <strain evidence="8">UAMH 10579</strain>
    </source>
</reference>
<name>A0A1B8GXF9_9PEZI</name>
<dbReference type="EMBL" id="KV460209">
    <property type="protein sequence ID" value="OBU00500.2"/>
    <property type="molecule type" value="Genomic_DNA"/>
</dbReference>
<reference evidence="7 8" key="1">
    <citation type="submission" date="2016-03" db="EMBL/GenBank/DDBJ databases">
        <title>Comparative genomics of Pseudogymnoascus destructans, the fungus causing white-nose syndrome of bats.</title>
        <authorList>
            <person name="Palmer J.M."/>
            <person name="Drees K.P."/>
            <person name="Foster J.T."/>
            <person name="Lindner D.L."/>
        </authorList>
    </citation>
    <scope>NUCLEOTIDE SEQUENCE [LARGE SCALE GENOMIC DNA]</scope>
    <source>
        <strain evidence="7 8">UAMH 10579</strain>
    </source>
</reference>
<dbReference type="AlphaFoldDB" id="A0A1B8GXF9"/>
<organism evidence="7 8">
    <name type="scientific">Pseudogymnoascus verrucosus</name>
    <dbReference type="NCBI Taxonomy" id="342668"/>
    <lineage>
        <taxon>Eukaryota</taxon>
        <taxon>Fungi</taxon>
        <taxon>Dikarya</taxon>
        <taxon>Ascomycota</taxon>
        <taxon>Pezizomycotina</taxon>
        <taxon>Leotiomycetes</taxon>
        <taxon>Thelebolales</taxon>
        <taxon>Thelebolaceae</taxon>
        <taxon>Pseudogymnoascus</taxon>
    </lineage>
</organism>
<evidence type="ECO:0000256" key="3">
    <source>
        <dbReference type="ARBA" id="ARBA00022692"/>
    </source>
</evidence>
<accession>A0A1B8GXF9</accession>
<feature type="transmembrane region" description="Helical" evidence="6">
    <location>
        <begin position="36"/>
        <end position="57"/>
    </location>
</feature>
<dbReference type="GeneID" id="28834762"/>
<evidence type="ECO:0000256" key="4">
    <source>
        <dbReference type="ARBA" id="ARBA00022989"/>
    </source>
</evidence>
<dbReference type="Proteomes" id="UP000091956">
    <property type="component" value="Unassembled WGS sequence"/>
</dbReference>
<sequence length="290" mass="31347">MAIAARTCAGLLNPNLGVVQTFVGELVSKKQEAKGFSTVSFLCGLGTIIGPVIGGYLAEPVKNYPCLFHEGTIWDKFPYLLPNLVVVMFLLSSCTLALFCLEEVHPEFRDQVDIRWILVSRIRNIFRGTGWSSGEGTYTSLRADETDVEAPAVPASPTEAFEEPGVKPPSAFTRQVKLQILSVAIQGFLKISTLAIVPVFLATPSGPDQPLNLTRGSEVIRGILGVKGGFGLDTMNTSNVLLSQAAAAIGGQILVPRIIDRHGALQSCRAVFVILMFLYYLLPFTATWST</sequence>
<dbReference type="SUPFAM" id="SSF103473">
    <property type="entry name" value="MFS general substrate transporter"/>
    <property type="match status" value="1"/>
</dbReference>
<dbReference type="PANTHER" id="PTHR23504:SF15">
    <property type="entry name" value="MAJOR FACILITATOR SUPERFAMILY (MFS) PROFILE DOMAIN-CONTAINING PROTEIN"/>
    <property type="match status" value="1"/>
</dbReference>
<dbReference type="Gene3D" id="1.20.1250.20">
    <property type="entry name" value="MFS general substrate transporter like domains"/>
    <property type="match status" value="1"/>
</dbReference>
<feature type="transmembrane region" description="Helical" evidence="6">
    <location>
        <begin position="180"/>
        <end position="201"/>
    </location>
</feature>
<evidence type="ECO:0000256" key="2">
    <source>
        <dbReference type="ARBA" id="ARBA00022448"/>
    </source>
</evidence>
<feature type="transmembrane region" description="Helical" evidence="6">
    <location>
        <begin position="271"/>
        <end position="289"/>
    </location>
</feature>
<keyword evidence="4 6" id="KW-1133">Transmembrane helix</keyword>
<dbReference type="PANTHER" id="PTHR23504">
    <property type="entry name" value="MAJOR FACILITATOR SUPERFAMILY DOMAIN-CONTAINING PROTEIN 10"/>
    <property type="match status" value="1"/>
</dbReference>
<gene>
    <name evidence="7" type="ORF">VE01_01376</name>
</gene>
<evidence type="ECO:0008006" key="9">
    <source>
        <dbReference type="Google" id="ProtNLM"/>
    </source>
</evidence>
<comment type="subcellular location">
    <subcellularLocation>
        <location evidence="1">Membrane</location>
        <topology evidence="1">Multi-pass membrane protein</topology>
    </subcellularLocation>
</comment>
<keyword evidence="8" id="KW-1185">Reference proteome</keyword>
<evidence type="ECO:0000313" key="8">
    <source>
        <dbReference type="Proteomes" id="UP000091956"/>
    </source>
</evidence>
<proteinExistence type="predicted"/>
<evidence type="ECO:0000256" key="1">
    <source>
        <dbReference type="ARBA" id="ARBA00004141"/>
    </source>
</evidence>
<keyword evidence="3 6" id="KW-0812">Transmembrane</keyword>